<dbReference type="NCBIfam" id="TIGR01539">
    <property type="entry name" value="portal_lambda"/>
    <property type="match status" value="1"/>
</dbReference>
<sequence>MGDIYRDKKTGLFLPDAARPQAKGYSEGGASLTRRALRGFVPSSGSPNEDINHNNATLRQRARMLYMNSPVATAAINTNRTKVVGIGLSLKSTVNSRVLGLSVENARAWQEQVEAEFALWADEKQNCDAIGMNNFKSLQQLVLKSWLMNGDCFVLITRQKPTPLNPYSLRLHVIEADRVSSPSNFGAIGYKGITDATIPEGEPGAGHKVYDGVEVDESGRVVAYHICSKYPGEWSDVSLKWARVLAYGEKTGLPNVLHIMDSERADQYRGVTYLAQVIEPLLQLRRYTESELMAALVQSFFTAWIETDVNPMGNPFNEVGAGDTGGEADNISIDENEYEMAPGTVTHLRRGEKIVFGNPNIPTAGFETFIKTLCKLVGSALEIPYDVLIKEFNSSYSASRGALLEAWEAFRMRRAWLVDGFCAPVYRLWLAEAVARGRIKAPGFFDDPLLRKAWSGAQWNGPVQGQLDPKKEAEAAELQVKNGFKTRTQVTREQSGADWEENVTQLARENEQLAEANGGVLPAPAPSSTQKGDGDED</sequence>
<dbReference type="AlphaFoldDB" id="A0A174TQT4"/>
<accession>A0A174TQT4</accession>
<evidence type="ECO:0000256" key="1">
    <source>
        <dbReference type="SAM" id="MobiDB-lite"/>
    </source>
</evidence>
<feature type="region of interest" description="Disordered" evidence="1">
    <location>
        <begin position="508"/>
        <end position="537"/>
    </location>
</feature>
<reference evidence="2 3" key="1">
    <citation type="submission" date="2015-09" db="EMBL/GenBank/DDBJ databases">
        <authorList>
            <consortium name="Pathogen Informatics"/>
        </authorList>
    </citation>
    <scope>NUCLEOTIDE SEQUENCE [LARGE SCALE GENOMIC DNA]</scope>
    <source>
        <strain evidence="2 3">2789STDY5834939</strain>
    </source>
</reference>
<dbReference type="GO" id="GO:0005198">
    <property type="term" value="F:structural molecule activity"/>
    <property type="evidence" value="ECO:0007669"/>
    <property type="project" value="InterPro"/>
</dbReference>
<evidence type="ECO:0000313" key="2">
    <source>
        <dbReference type="EMBL" id="CUQ11456.1"/>
    </source>
</evidence>
<dbReference type="GO" id="GO:0019068">
    <property type="term" value="P:virion assembly"/>
    <property type="evidence" value="ECO:0007669"/>
    <property type="project" value="InterPro"/>
</dbReference>
<dbReference type="EMBL" id="CZBE01000027">
    <property type="protein sequence ID" value="CUQ11456.1"/>
    <property type="molecule type" value="Genomic_DNA"/>
</dbReference>
<dbReference type="InterPro" id="IPR006429">
    <property type="entry name" value="Phage_lambda_portal"/>
</dbReference>
<name>A0A174TQT4_9FIRM</name>
<dbReference type="Proteomes" id="UP000095765">
    <property type="component" value="Unassembled WGS sequence"/>
</dbReference>
<protein>
    <submittedName>
        <fullName evidence="2">Phage portal protein, lambda family</fullName>
    </submittedName>
</protein>
<proteinExistence type="predicted"/>
<organism evidence="2 3">
    <name type="scientific">Anaerotruncus colihominis</name>
    <dbReference type="NCBI Taxonomy" id="169435"/>
    <lineage>
        <taxon>Bacteria</taxon>
        <taxon>Bacillati</taxon>
        <taxon>Bacillota</taxon>
        <taxon>Clostridia</taxon>
        <taxon>Eubacteriales</taxon>
        <taxon>Oscillospiraceae</taxon>
        <taxon>Anaerotruncus</taxon>
    </lineage>
</organism>
<gene>
    <name evidence="2" type="ORF">ERS852551_03161</name>
</gene>
<dbReference type="RefSeq" id="WP_070098008.1">
    <property type="nucleotide sequence ID" value="NZ_CZBE01000027.1"/>
</dbReference>
<evidence type="ECO:0000313" key="3">
    <source>
        <dbReference type="Proteomes" id="UP000095765"/>
    </source>
</evidence>
<dbReference type="Pfam" id="PF05136">
    <property type="entry name" value="Phage_portal_2"/>
    <property type="match status" value="1"/>
</dbReference>